<evidence type="ECO:0000313" key="1">
    <source>
        <dbReference type="EMBL" id="GEL48583.1"/>
    </source>
</evidence>
<sequence>MTSEPDRARALAHALAGTTFTLLTAACSPVAPPGSDARRIRQAIIRQTPRVLADLTAGLDVRLPPLGGGEAGMRRAIRAVGLLTERAHEAGLADLAGRAGRFLARAHADAQEVTGEKYLRPYVFAASEPDTAKES</sequence>
<proteinExistence type="predicted"/>
<dbReference type="RefSeq" id="WP_146840565.1">
    <property type="nucleotide sequence ID" value="NZ_BJVQ01000088.1"/>
</dbReference>
<evidence type="ECO:0000313" key="2">
    <source>
        <dbReference type="EMBL" id="MBB5474715.1"/>
    </source>
</evidence>
<gene>
    <name evidence="1" type="ORF">CHO01_36990</name>
    <name evidence="2" type="ORF">HNR08_003451</name>
</gene>
<dbReference type="EMBL" id="BJVQ01000088">
    <property type="protein sequence ID" value="GEL48583.1"/>
    <property type="molecule type" value="Genomic_DNA"/>
</dbReference>
<organism evidence="1 3">
    <name type="scientific">Cellulomonas hominis</name>
    <dbReference type="NCBI Taxonomy" id="156981"/>
    <lineage>
        <taxon>Bacteria</taxon>
        <taxon>Bacillati</taxon>
        <taxon>Actinomycetota</taxon>
        <taxon>Actinomycetes</taxon>
        <taxon>Micrococcales</taxon>
        <taxon>Cellulomonadaceae</taxon>
        <taxon>Cellulomonas</taxon>
    </lineage>
</organism>
<keyword evidence="3" id="KW-1185">Reference proteome</keyword>
<reference evidence="2 4" key="2">
    <citation type="submission" date="2020-08" db="EMBL/GenBank/DDBJ databases">
        <title>Sequencing the genomes of 1000 actinobacteria strains.</title>
        <authorList>
            <person name="Klenk H.-P."/>
        </authorList>
    </citation>
    <scope>NUCLEOTIDE SEQUENCE [LARGE SCALE GENOMIC DNA]</scope>
    <source>
        <strain evidence="2 4">DSM 9581</strain>
    </source>
</reference>
<name>A0A511FH97_9CELL</name>
<dbReference type="PROSITE" id="PS51257">
    <property type="entry name" value="PROKAR_LIPOPROTEIN"/>
    <property type="match status" value="1"/>
</dbReference>
<reference evidence="1 3" key="1">
    <citation type="submission" date="2019-07" db="EMBL/GenBank/DDBJ databases">
        <title>Whole genome shotgun sequence of Cellulomonas hominis NBRC 16055.</title>
        <authorList>
            <person name="Hosoyama A."/>
            <person name="Uohara A."/>
            <person name="Ohji S."/>
            <person name="Ichikawa N."/>
        </authorList>
    </citation>
    <scope>NUCLEOTIDE SEQUENCE [LARGE SCALE GENOMIC DNA]</scope>
    <source>
        <strain evidence="1 3">NBRC 16055</strain>
    </source>
</reference>
<accession>A0A511FH97</accession>
<dbReference type="EMBL" id="JACHDN010000001">
    <property type="protein sequence ID" value="MBB5474715.1"/>
    <property type="molecule type" value="Genomic_DNA"/>
</dbReference>
<evidence type="ECO:0000313" key="3">
    <source>
        <dbReference type="Proteomes" id="UP000321723"/>
    </source>
</evidence>
<comment type="caution">
    <text evidence="1">The sequence shown here is derived from an EMBL/GenBank/DDBJ whole genome shotgun (WGS) entry which is preliminary data.</text>
</comment>
<protein>
    <submittedName>
        <fullName evidence="2">Uncharacterized protein with von Willebrand factor type A (VWA) domain</fullName>
    </submittedName>
</protein>
<dbReference type="Proteomes" id="UP000564629">
    <property type="component" value="Unassembled WGS sequence"/>
</dbReference>
<dbReference type="AlphaFoldDB" id="A0A511FH97"/>
<evidence type="ECO:0000313" key="4">
    <source>
        <dbReference type="Proteomes" id="UP000564629"/>
    </source>
</evidence>
<dbReference type="Proteomes" id="UP000321723">
    <property type="component" value="Unassembled WGS sequence"/>
</dbReference>